<dbReference type="GO" id="GO:0008153">
    <property type="term" value="P:4-aminobenzoate biosynthetic process"/>
    <property type="evidence" value="ECO:0007669"/>
    <property type="project" value="TreeGrafter"/>
</dbReference>
<dbReference type="Proteomes" id="UP000273119">
    <property type="component" value="Unassembled WGS sequence"/>
</dbReference>
<sequence>MSATMQAEDLARVIWDQGRDLVWTEDAVTGSAFVGTGETLLSGAEVDSLLESLIVGQQPEGAPADPGLGWTGWLSYEGMRGALGVPGYGEEHGGHRFLHVLDGVRFTPDSPPRWVVQDSVRGPERERLCAAARQRWAAALTAFAQTGPARSGPVQAGVAQSGPAPEGPLAGGAQPPSSGKVLWAHTREEYLGAVADAQAAIVEGEVFVLCLTTRATVAGEWDAFETFLALREASPTQHLALLRLGEVSLVAASPELLLRLDGARRARTHPIKGTRARVPDPELDALEAQALAADPKERAENLMIVDVARNDMSRVCEPGSVRVERLWGVDSYAGLHQLVSEVSGTVEQGVSVGEVLRSLAPGCSMTGAPKHRAAQLIQDLEPVPRGLYSGCFGTVGPGGTVELAMAIRCAVMTADAASVGVGGGITSDSVPEREWAEVHLKARLTLGGLRASSPVAGNVGAV</sequence>
<evidence type="ECO:0000259" key="2">
    <source>
        <dbReference type="Pfam" id="PF00425"/>
    </source>
</evidence>
<evidence type="ECO:0000313" key="4">
    <source>
        <dbReference type="Proteomes" id="UP000273119"/>
    </source>
</evidence>
<organism evidence="3 4">
    <name type="scientific">Galactobacter caseinivorans</name>
    <dbReference type="NCBI Taxonomy" id="2676123"/>
    <lineage>
        <taxon>Bacteria</taxon>
        <taxon>Bacillati</taxon>
        <taxon>Actinomycetota</taxon>
        <taxon>Actinomycetes</taxon>
        <taxon>Micrococcales</taxon>
        <taxon>Micrococcaceae</taxon>
        <taxon>Galactobacter</taxon>
    </lineage>
</organism>
<keyword evidence="4" id="KW-1185">Reference proteome</keyword>
<dbReference type="InterPro" id="IPR015890">
    <property type="entry name" value="Chorismate_C"/>
</dbReference>
<name>A0A496PMI7_9MICC</name>
<gene>
    <name evidence="3" type="ORF">DWQ67_02270</name>
</gene>
<dbReference type="GO" id="GO:0005737">
    <property type="term" value="C:cytoplasm"/>
    <property type="evidence" value="ECO:0007669"/>
    <property type="project" value="TreeGrafter"/>
</dbReference>
<comment type="caution">
    <text evidence="3">The sequence shown here is derived from an EMBL/GenBank/DDBJ whole genome shotgun (WGS) entry which is preliminary data.</text>
</comment>
<protein>
    <submittedName>
        <fullName evidence="3">Anthranilate synthase component I family protein</fullName>
    </submittedName>
</protein>
<dbReference type="InterPro" id="IPR019999">
    <property type="entry name" value="Anth_synth_I-like"/>
</dbReference>
<dbReference type="AlphaFoldDB" id="A0A496PMI7"/>
<evidence type="ECO:0000313" key="3">
    <source>
        <dbReference type="EMBL" id="RKW71679.1"/>
    </source>
</evidence>
<accession>A0A496PMI7</accession>
<proteinExistence type="predicted"/>
<dbReference type="PANTHER" id="PTHR11236:SF18">
    <property type="entry name" value="AMINODEOXYCHORISMATE SYNTHASE"/>
    <property type="match status" value="1"/>
</dbReference>
<dbReference type="EMBL" id="QQXL01000001">
    <property type="protein sequence ID" value="RKW71679.1"/>
    <property type="molecule type" value="Genomic_DNA"/>
</dbReference>
<dbReference type="GO" id="GO:0046820">
    <property type="term" value="F:4-amino-4-deoxychorismate synthase activity"/>
    <property type="evidence" value="ECO:0007669"/>
    <property type="project" value="TreeGrafter"/>
</dbReference>
<dbReference type="PRINTS" id="PR00095">
    <property type="entry name" value="ANTSNTHASEI"/>
</dbReference>
<evidence type="ECO:0000256" key="1">
    <source>
        <dbReference type="SAM" id="MobiDB-lite"/>
    </source>
</evidence>
<reference evidence="3 4" key="1">
    <citation type="submission" date="2018-07" db="EMBL/GenBank/DDBJ databases">
        <title>Arthrobacter sp. nov., isolated from raw cow's milk with high bacterial count.</title>
        <authorList>
            <person name="Hahne J."/>
            <person name="Isele D."/>
            <person name="Lipski A."/>
        </authorList>
    </citation>
    <scope>NUCLEOTIDE SEQUENCE [LARGE SCALE GENOMIC DNA]</scope>
    <source>
        <strain evidence="3 4">JZ R-183</strain>
    </source>
</reference>
<dbReference type="SUPFAM" id="SSF56322">
    <property type="entry name" value="ADC synthase"/>
    <property type="match status" value="1"/>
</dbReference>
<dbReference type="Gene3D" id="3.60.120.10">
    <property type="entry name" value="Anthranilate synthase"/>
    <property type="match status" value="1"/>
</dbReference>
<dbReference type="RefSeq" id="WP_121483942.1">
    <property type="nucleotide sequence ID" value="NZ_QQXL01000001.1"/>
</dbReference>
<feature type="compositionally biased region" description="Low complexity" evidence="1">
    <location>
        <begin position="162"/>
        <end position="176"/>
    </location>
</feature>
<dbReference type="GO" id="GO:0000162">
    <property type="term" value="P:L-tryptophan biosynthetic process"/>
    <property type="evidence" value="ECO:0007669"/>
    <property type="project" value="TreeGrafter"/>
</dbReference>
<dbReference type="Pfam" id="PF00425">
    <property type="entry name" value="Chorismate_bind"/>
    <property type="match status" value="1"/>
</dbReference>
<dbReference type="PANTHER" id="PTHR11236">
    <property type="entry name" value="AMINOBENZOATE/ANTHRANILATE SYNTHASE"/>
    <property type="match status" value="1"/>
</dbReference>
<feature type="region of interest" description="Disordered" evidence="1">
    <location>
        <begin position="151"/>
        <end position="177"/>
    </location>
</feature>
<feature type="domain" description="Chorismate-utilising enzyme C-terminal" evidence="2">
    <location>
        <begin position="187"/>
        <end position="441"/>
    </location>
</feature>
<dbReference type="InterPro" id="IPR005801">
    <property type="entry name" value="ADC_synthase"/>
</dbReference>